<comment type="similarity">
    <text evidence="5 6">Belongs to the peptidase T1A family.</text>
</comment>
<dbReference type="InterPro" id="IPR050115">
    <property type="entry name" value="Proteasome_alpha"/>
</dbReference>
<dbReference type="GO" id="GO:0005634">
    <property type="term" value="C:nucleus"/>
    <property type="evidence" value="ECO:0007669"/>
    <property type="project" value="UniProtKB-SubCell"/>
</dbReference>
<dbReference type="FunFam" id="3.60.20.10:FF:000012">
    <property type="entry name" value="Proteasome subunit alpha type"/>
    <property type="match status" value="1"/>
</dbReference>
<evidence type="ECO:0000256" key="2">
    <source>
        <dbReference type="ARBA" id="ARBA00022490"/>
    </source>
</evidence>
<evidence type="ECO:0000259" key="7">
    <source>
        <dbReference type="PROSITE" id="PS00388"/>
    </source>
</evidence>
<dbReference type="GO" id="GO:0005737">
    <property type="term" value="C:cytoplasm"/>
    <property type="evidence" value="ECO:0007669"/>
    <property type="project" value="UniProtKB-SubCell"/>
</dbReference>
<feature type="domain" description="Proteasome alpha-type subunits" evidence="7">
    <location>
        <begin position="6"/>
        <end position="28"/>
    </location>
</feature>
<evidence type="ECO:0000256" key="4">
    <source>
        <dbReference type="ARBA" id="ARBA00023242"/>
    </source>
</evidence>
<dbReference type="CDD" id="cd03750">
    <property type="entry name" value="proteasome_alpha_type_2"/>
    <property type="match status" value="1"/>
</dbReference>
<dbReference type="AlphaFoldDB" id="A0A9N9WNT8"/>
<evidence type="ECO:0000256" key="6">
    <source>
        <dbReference type="RuleBase" id="RU000551"/>
    </source>
</evidence>
<keyword evidence="3 5" id="KW-0647">Proteasome</keyword>
<dbReference type="PANTHER" id="PTHR11599">
    <property type="entry name" value="PROTEASOME SUBUNIT ALPHA/BETA"/>
    <property type="match status" value="1"/>
</dbReference>
<dbReference type="Proteomes" id="UP001153620">
    <property type="component" value="Chromosome 1"/>
</dbReference>
<keyword evidence="4 6" id="KW-0539">Nucleus</keyword>
<dbReference type="EMBL" id="OU895877">
    <property type="protein sequence ID" value="CAG9799171.1"/>
    <property type="molecule type" value="Genomic_DNA"/>
</dbReference>
<dbReference type="NCBIfam" id="NF003075">
    <property type="entry name" value="PRK03996.1"/>
    <property type="match status" value="1"/>
</dbReference>
<evidence type="ECO:0000313" key="8">
    <source>
        <dbReference type="EMBL" id="CAG9799171.1"/>
    </source>
</evidence>
<reference evidence="8" key="2">
    <citation type="submission" date="2022-10" db="EMBL/GenBank/DDBJ databases">
        <authorList>
            <consortium name="ENA_rothamsted_submissions"/>
            <consortium name="culmorum"/>
            <person name="King R."/>
        </authorList>
    </citation>
    <scope>NUCLEOTIDE SEQUENCE</scope>
</reference>
<comment type="subcellular location">
    <subcellularLocation>
        <location evidence="6">Cytoplasm</location>
    </subcellularLocation>
    <subcellularLocation>
        <location evidence="6">Nucleus</location>
    </subcellularLocation>
</comment>
<dbReference type="GO" id="GO:0006511">
    <property type="term" value="P:ubiquitin-dependent protein catabolic process"/>
    <property type="evidence" value="ECO:0007669"/>
    <property type="project" value="InterPro"/>
</dbReference>
<dbReference type="OrthoDB" id="431557at2759"/>
<dbReference type="Gene3D" id="3.60.20.10">
    <property type="entry name" value="Glutamine Phosphoribosylpyrophosphate, subunit 1, domain 1"/>
    <property type="match status" value="1"/>
</dbReference>
<name>A0A9N9WNT8_9DIPT</name>
<evidence type="ECO:0000313" key="9">
    <source>
        <dbReference type="Proteomes" id="UP001153620"/>
    </source>
</evidence>
<dbReference type="Pfam" id="PF00227">
    <property type="entry name" value="Proteasome"/>
    <property type="match status" value="1"/>
</dbReference>
<dbReference type="InterPro" id="IPR023332">
    <property type="entry name" value="Proteasome_alpha-type"/>
</dbReference>
<dbReference type="GO" id="GO:0019773">
    <property type="term" value="C:proteasome core complex, alpha-subunit complex"/>
    <property type="evidence" value="ECO:0007669"/>
    <property type="project" value="UniProtKB-UniRule"/>
</dbReference>
<dbReference type="PROSITE" id="PS51475">
    <property type="entry name" value="PROTEASOME_ALPHA_2"/>
    <property type="match status" value="1"/>
</dbReference>
<keyword evidence="9" id="KW-1185">Reference proteome</keyword>
<dbReference type="InterPro" id="IPR029055">
    <property type="entry name" value="Ntn_hydrolases_N"/>
</dbReference>
<dbReference type="InterPro" id="IPR000426">
    <property type="entry name" value="Proteasome_asu_N"/>
</dbReference>
<comment type="subunit">
    <text evidence="6">The 20S proteasome core is composed of 28 subunits that are arranged in four stacked rings, resulting in a barrel-shaped structure. The two end rings are each formed by seven alpha subunits, and the two central rings are each formed by seven beta subunits.</text>
</comment>
<dbReference type="SUPFAM" id="SSF56235">
    <property type="entry name" value="N-terminal nucleophile aminohydrolases (Ntn hydrolases)"/>
    <property type="match status" value="1"/>
</dbReference>
<comment type="function">
    <text evidence="1">The proteasome is a multicatalytic proteinase complex which is characterized by its ability to cleave peptides with Arg, Phe, Tyr, Leu, and Glu adjacent to the leaving group at neutral or slightly basic pH. The proteasome has an ATP-dependent proteolytic activity.</text>
</comment>
<evidence type="ECO:0000256" key="3">
    <source>
        <dbReference type="ARBA" id="ARBA00022942"/>
    </source>
</evidence>
<reference evidence="8" key="1">
    <citation type="submission" date="2022-01" db="EMBL/GenBank/DDBJ databases">
        <authorList>
            <person name="King R."/>
        </authorList>
    </citation>
    <scope>NUCLEOTIDE SEQUENCE</scope>
</reference>
<dbReference type="SMART" id="SM00948">
    <property type="entry name" value="Proteasome_A_N"/>
    <property type="match status" value="1"/>
</dbReference>
<evidence type="ECO:0000256" key="1">
    <source>
        <dbReference type="ARBA" id="ARBA00002000"/>
    </source>
</evidence>
<keyword evidence="2 6" id="KW-0963">Cytoplasm</keyword>
<gene>
    <name evidence="8" type="ORF">CHIRRI_LOCUS2143</name>
</gene>
<organism evidence="8 9">
    <name type="scientific">Chironomus riparius</name>
    <dbReference type="NCBI Taxonomy" id="315576"/>
    <lineage>
        <taxon>Eukaryota</taxon>
        <taxon>Metazoa</taxon>
        <taxon>Ecdysozoa</taxon>
        <taxon>Arthropoda</taxon>
        <taxon>Hexapoda</taxon>
        <taxon>Insecta</taxon>
        <taxon>Pterygota</taxon>
        <taxon>Neoptera</taxon>
        <taxon>Endopterygota</taxon>
        <taxon>Diptera</taxon>
        <taxon>Nematocera</taxon>
        <taxon>Chironomoidea</taxon>
        <taxon>Chironomidae</taxon>
        <taxon>Chironominae</taxon>
        <taxon>Chironomus</taxon>
    </lineage>
</organism>
<evidence type="ECO:0000256" key="5">
    <source>
        <dbReference type="PROSITE-ProRule" id="PRU00808"/>
    </source>
</evidence>
<protein>
    <recommendedName>
        <fullName evidence="6">Proteasome subunit alpha type</fullName>
    </recommendedName>
</protein>
<dbReference type="InterPro" id="IPR001353">
    <property type="entry name" value="Proteasome_sua/b"/>
</dbReference>
<sequence>MASERYSFSLTTFSPSGKLVQIEYALNAVSAGASTVGIKASNGIVIATENKQKSLLYDENSVHKIENITDNIGIVYSGMGPDYRLLVRQARKIAQNYYMIYNESIPTSQLVQRIAGVMQEYTQSGGVRPFGVSLLICGMEPSHINNDEMIPLLFQCDPSGAYFAWKATAMGKNSINGKTFLEKRYTEDLELDDAVHIAILTLKEGFEGQMNESNIEVGICDSNGFHRLDPTTIKDYLANIP</sequence>
<dbReference type="Pfam" id="PF10584">
    <property type="entry name" value="Proteasome_A_N"/>
    <property type="match status" value="1"/>
</dbReference>
<proteinExistence type="inferred from homology"/>
<dbReference type="PROSITE" id="PS00388">
    <property type="entry name" value="PROTEASOME_ALPHA_1"/>
    <property type="match status" value="1"/>
</dbReference>
<accession>A0A9N9WNT8</accession>